<feature type="transmembrane region" description="Helical" evidence="1">
    <location>
        <begin position="494"/>
        <end position="520"/>
    </location>
</feature>
<protein>
    <submittedName>
        <fullName evidence="2">Putative glycoprotein</fullName>
    </submittedName>
</protein>
<sequence length="1411" mass="155962">MMGWIFLLLFVNVCVVELLVQFGKFPKTQIWCNNDICTDGNMECNLDSCPDIHITNSQLVGFEVKYRASDKFDGMFNGTRQIICHETCQELTVPVTVKDYISTPDHTEGIPLIVDSSLRLLESISKDAYVHRHIVSSPCTEDIPSHSVDYYYQCVDGMVVYKRCAKGFSYGPIKGCNQKPDRCVETDATMGEVNVRFKCEGLKNYIESSSSALVSINNGVQNLFRKSSKVGKIDQLSLSLLSKKMKKSKLIKVVKTKLHKACMKGKKAQANRYLETVQSIFSALNISYGCPHDHCVNLDKVTYCLDRKKRAANDDNSYEYFLSLYQNLTNNVKLPARKKRSIIPVLQSNGFVDEEYNDASVINPIISTVLDSDSKTFGITVHLSKPVMGTFMLTDRNGCRMLPSDGTGPVVWSKMFPPSAELSFEWGSCQVPSRLVIMTSKMQRSIVLPKLKLETVCELSDLVGITWVDDWFEEENIKKAVCSMTHESRTAATISLTIVCVLAFLFCTRYFIIPVLIWAYSKCMPRKFRYSLFKIMWDTSIWLIILGGITSADALHTHSSPAKTGLDILIYPIMVMMLAFFILRVPKLLGFLLTFWALIRPAKALDINDVTPSPILAAFCTLIVILVLLTALLLPEGYRETKTVCGITLLSCLPVCISLGIVTNPWLMLILSFVAVTMLIVGIICTAMSYHHEGLKLMLTTFMLLKCVGAVDINEIISYTSGELTACNHVGGITCEVKMFHEMTLPSNPNSLSLALSPDNAMPTNLNIKFNSFSDEASYVTEYAVPINPRWEGSHYTSCYWGALWDKVTGAVCNPDSQRSGKHYYNSGSQELCGCAGCGCFYCSSGAGCGHATINLPDRESFMHMSRRVGASNIFDMTLTVDFEKPTIDGKPPVEFCFLDGVVYGNYYCSNDICCMDVPKCQSGTCTCISTSGNLAVPVGDCTPCHSSGFLPFKVTKSDCDTPCYYDGSLQDVVCRSPTSDILVPLPITSTRILVGSDDAREQVTQGCYNSTLMLAHHEMYIKQVVCDKMYHAMASDNRVVNATGGPYEVIIFPEGCCNLIIQLETPIDTNPISCGVPECGITRGSSEINMVAHDGVFSTYFNSSIGDIKVTILADKEIGSGTPEKVASVGLMSATHTLYQYSYPDYQQASCENVLWLKTHGGAIEESPTCMFTFDDSCLNLKSFTWDSWNLGYPTLATSQHISTLIPLSGSITSSYEMFDHDGCNKLRYKDNLRLPSSRTRQFKIILQSDKLKLTISTGTITVISLNCSTIYDVPDAHNKVILPLTIISTGLKSVVDVTVSGKMYKLSVQPSLLQYGLEISQAMYEHMNVKIQSKNCTSNVVYLNTDKSLLVGESVLMSVIKETANASFDFSFSSGLFSNIKTSLALILGIVLVIGAVVGVVFLVKFLKA</sequence>
<name>A0A1L3KPB9_9VIRU</name>
<dbReference type="EMBL" id="KX884742">
    <property type="protein sequence ID" value="APG79226.1"/>
    <property type="molecule type" value="Genomic_RNA"/>
</dbReference>
<feature type="transmembrane region" description="Helical" evidence="1">
    <location>
        <begin position="669"/>
        <end position="690"/>
    </location>
</feature>
<feature type="transmembrane region" description="Helical" evidence="1">
    <location>
        <begin position="641"/>
        <end position="662"/>
    </location>
</feature>
<evidence type="ECO:0000313" key="2">
    <source>
        <dbReference type="EMBL" id="APG79226.1"/>
    </source>
</evidence>
<keyword evidence="1" id="KW-1133">Transmembrane helix</keyword>
<keyword evidence="1" id="KW-0472">Membrane</keyword>
<keyword evidence="1" id="KW-0812">Transmembrane</keyword>
<proteinExistence type="predicted"/>
<evidence type="ECO:0000256" key="1">
    <source>
        <dbReference type="SAM" id="Phobius"/>
    </source>
</evidence>
<reference evidence="2" key="1">
    <citation type="journal article" date="2016" name="Nature">
        <title>Redefining the invertebrate RNA virosphere.</title>
        <authorList>
            <person name="Shi M."/>
            <person name="Lin X.D."/>
            <person name="Tian J.H."/>
            <person name="Chen L.J."/>
            <person name="Chen X."/>
            <person name="Li C.X."/>
            <person name="Qin X.C."/>
            <person name="Li J."/>
            <person name="Cao J.P."/>
            <person name="Eden J.S."/>
            <person name="Buchmann J."/>
            <person name="Wang W."/>
            <person name="Xu J."/>
            <person name="Holmes E.C."/>
            <person name="Zhang Y.Z."/>
        </authorList>
    </citation>
    <scope>NUCLEOTIDE SEQUENCE</scope>
    <source>
        <strain evidence="2">BHJJX25757</strain>
    </source>
</reference>
<feature type="transmembrane region" description="Helical" evidence="1">
    <location>
        <begin position="532"/>
        <end position="549"/>
    </location>
</feature>
<feature type="transmembrane region" description="Helical" evidence="1">
    <location>
        <begin position="615"/>
        <end position="635"/>
    </location>
</feature>
<feature type="transmembrane region" description="Helical" evidence="1">
    <location>
        <begin position="1386"/>
        <end position="1409"/>
    </location>
</feature>
<accession>A0A1L3KPB9</accession>
<feature type="transmembrane region" description="Helical" evidence="1">
    <location>
        <begin position="569"/>
        <end position="595"/>
    </location>
</feature>
<organism evidence="2">
    <name type="scientific">Beihai hermit crab virus 2</name>
    <dbReference type="NCBI Taxonomy" id="1922389"/>
    <lineage>
        <taxon>Viruses</taxon>
        <taxon>Riboviria</taxon>
    </lineage>
</organism>